<keyword evidence="2" id="KW-1185">Reference proteome</keyword>
<organism evidence="1 2">
    <name type="scientific">Meloidogyne enterolobii</name>
    <name type="common">Root-knot nematode worm</name>
    <name type="synonym">Meloidogyne mayaguensis</name>
    <dbReference type="NCBI Taxonomy" id="390850"/>
    <lineage>
        <taxon>Eukaryota</taxon>
        <taxon>Metazoa</taxon>
        <taxon>Ecdysozoa</taxon>
        <taxon>Nematoda</taxon>
        <taxon>Chromadorea</taxon>
        <taxon>Rhabditida</taxon>
        <taxon>Tylenchina</taxon>
        <taxon>Tylenchomorpha</taxon>
        <taxon>Tylenchoidea</taxon>
        <taxon>Meloidogynidae</taxon>
        <taxon>Meloidogyninae</taxon>
        <taxon>Meloidogyne</taxon>
    </lineage>
</organism>
<comment type="caution">
    <text evidence="1">The sequence shown here is derived from an EMBL/GenBank/DDBJ whole genome shotgun (WGS) entry which is preliminary data.</text>
</comment>
<evidence type="ECO:0000313" key="1">
    <source>
        <dbReference type="EMBL" id="CAK5050824.1"/>
    </source>
</evidence>
<dbReference type="Proteomes" id="UP001497535">
    <property type="component" value="Unassembled WGS sequence"/>
</dbReference>
<dbReference type="EMBL" id="CAVMJV010000014">
    <property type="protein sequence ID" value="CAK5050824.1"/>
    <property type="molecule type" value="Genomic_DNA"/>
</dbReference>
<proteinExistence type="predicted"/>
<gene>
    <name evidence="1" type="ORF">MENTE1834_LOCUS13426</name>
</gene>
<reference evidence="1" key="1">
    <citation type="submission" date="2023-11" db="EMBL/GenBank/DDBJ databases">
        <authorList>
            <person name="Poullet M."/>
        </authorList>
    </citation>
    <scope>NUCLEOTIDE SEQUENCE</scope>
    <source>
        <strain evidence="1">E1834</strain>
    </source>
</reference>
<name>A0ACB0YKU1_MELEN</name>
<protein>
    <submittedName>
        <fullName evidence="1">Uncharacterized protein</fullName>
    </submittedName>
</protein>
<sequence>MYKVVKKGSSLEKVILQGSVRVNEEIIIRRAHEIDEDDDIEVFIQPLEGNDKLAIAQRILVVGSEFEGK</sequence>
<evidence type="ECO:0000313" key="2">
    <source>
        <dbReference type="Proteomes" id="UP001497535"/>
    </source>
</evidence>
<accession>A0ACB0YKU1</accession>